<sequence>MWKVWKDLGIKGHFEPTDSDWLNASYLFYDENQELVRVYNKDCVRLEKLKYDYQYSPLLWENARSIPPLVPFNMKSVETVKQVPDVKFPLKLDTITKVVVKRPANNRSEKDKKKANELLLIEGIKFNSDTFVKFDVLVNVQDDVSAISPEDSEFAGSFAQLPHNHRDDMLMTSGARFGLTELLEDIQAEDDEFILVTLVPKVWFDDVTIDEIKVELVPII</sequence>
<accession>A0AAU9PI74</accession>
<proteinExistence type="inferred from homology"/>
<dbReference type="Proteomes" id="UP001157418">
    <property type="component" value="Unassembled WGS sequence"/>
</dbReference>
<dbReference type="PANTHER" id="PTHR36608:SF1">
    <property type="entry name" value="POLYPHENOL OXIDASE C, CHLOROPLASTIC-LIKE"/>
    <property type="match status" value="1"/>
</dbReference>
<dbReference type="InterPro" id="IPR022739">
    <property type="entry name" value="Polyphenol_oxidase_cen"/>
</dbReference>
<dbReference type="SUPFAM" id="SSF48056">
    <property type="entry name" value="Di-copper centre-containing domain"/>
    <property type="match status" value="1"/>
</dbReference>
<dbReference type="Pfam" id="PF12143">
    <property type="entry name" value="PPO1_KFDV"/>
    <property type="match status" value="1"/>
</dbReference>
<evidence type="ECO:0008006" key="7">
    <source>
        <dbReference type="Google" id="ProtNLM"/>
    </source>
</evidence>
<dbReference type="InterPro" id="IPR022740">
    <property type="entry name" value="Polyphenol_oxidase_C"/>
</dbReference>
<comment type="similarity">
    <text evidence="1">Belongs to the tyrosinase family.</text>
</comment>
<keyword evidence="2" id="KW-1015">Disulfide bond</keyword>
<protein>
    <recommendedName>
        <fullName evidence="7">Polyphenol oxidase C-terminal domain-containing protein</fullName>
    </recommendedName>
</protein>
<dbReference type="AlphaFoldDB" id="A0AAU9PI74"/>
<gene>
    <name evidence="5" type="ORF">LVIROSA_LOCUS35482</name>
</gene>
<evidence type="ECO:0000256" key="1">
    <source>
        <dbReference type="ARBA" id="ARBA00009928"/>
    </source>
</evidence>
<evidence type="ECO:0000313" key="6">
    <source>
        <dbReference type="Proteomes" id="UP001157418"/>
    </source>
</evidence>
<feature type="domain" description="Polyphenol oxidase C-terminal" evidence="4">
    <location>
        <begin position="88"/>
        <end position="216"/>
    </location>
</feature>
<dbReference type="PANTHER" id="PTHR36608">
    <property type="entry name" value="POLYPHENOL OXIDASE C, CHLOROPLASTIC-LIKE"/>
    <property type="match status" value="1"/>
</dbReference>
<feature type="domain" description="Polyphenol oxidase central" evidence="3">
    <location>
        <begin position="16"/>
        <end position="64"/>
    </location>
</feature>
<organism evidence="5 6">
    <name type="scientific">Lactuca virosa</name>
    <dbReference type="NCBI Taxonomy" id="75947"/>
    <lineage>
        <taxon>Eukaryota</taxon>
        <taxon>Viridiplantae</taxon>
        <taxon>Streptophyta</taxon>
        <taxon>Embryophyta</taxon>
        <taxon>Tracheophyta</taxon>
        <taxon>Spermatophyta</taxon>
        <taxon>Magnoliopsida</taxon>
        <taxon>eudicotyledons</taxon>
        <taxon>Gunneridae</taxon>
        <taxon>Pentapetalae</taxon>
        <taxon>asterids</taxon>
        <taxon>campanulids</taxon>
        <taxon>Asterales</taxon>
        <taxon>Asteraceae</taxon>
        <taxon>Cichorioideae</taxon>
        <taxon>Cichorieae</taxon>
        <taxon>Lactucinae</taxon>
        <taxon>Lactuca</taxon>
    </lineage>
</organism>
<dbReference type="Gene3D" id="1.10.1280.10">
    <property type="entry name" value="Di-copper center containing domain from catechol oxidase"/>
    <property type="match status" value="1"/>
</dbReference>
<dbReference type="GO" id="GO:0004097">
    <property type="term" value="F:catechol oxidase activity"/>
    <property type="evidence" value="ECO:0007669"/>
    <property type="project" value="InterPro"/>
</dbReference>
<evidence type="ECO:0000259" key="4">
    <source>
        <dbReference type="Pfam" id="PF12143"/>
    </source>
</evidence>
<reference evidence="5 6" key="1">
    <citation type="submission" date="2022-01" db="EMBL/GenBank/DDBJ databases">
        <authorList>
            <person name="Xiong W."/>
            <person name="Schranz E."/>
        </authorList>
    </citation>
    <scope>NUCLEOTIDE SEQUENCE [LARGE SCALE GENOMIC DNA]</scope>
</reference>
<keyword evidence="6" id="KW-1185">Reference proteome</keyword>
<evidence type="ECO:0000259" key="3">
    <source>
        <dbReference type="Pfam" id="PF12142"/>
    </source>
</evidence>
<comment type="caution">
    <text evidence="5">The sequence shown here is derived from an EMBL/GenBank/DDBJ whole genome shotgun (WGS) entry which is preliminary data.</text>
</comment>
<evidence type="ECO:0000313" key="5">
    <source>
        <dbReference type="EMBL" id="CAH1450037.1"/>
    </source>
</evidence>
<dbReference type="InterPro" id="IPR008922">
    <property type="entry name" value="Di-copper_centre_dom_sf"/>
</dbReference>
<dbReference type="Pfam" id="PF12142">
    <property type="entry name" value="PPO1_DWL"/>
    <property type="match status" value="1"/>
</dbReference>
<evidence type="ECO:0000256" key="2">
    <source>
        <dbReference type="ARBA" id="ARBA00023157"/>
    </source>
</evidence>
<dbReference type="EMBL" id="CAKMRJ010005634">
    <property type="protein sequence ID" value="CAH1450037.1"/>
    <property type="molecule type" value="Genomic_DNA"/>
</dbReference>
<name>A0AAU9PI74_9ASTR</name>